<keyword evidence="1" id="KW-0472">Membrane</keyword>
<dbReference type="RefSeq" id="WP_070393488.1">
    <property type="nucleotide sequence ID" value="NZ_CP017599.1"/>
</dbReference>
<evidence type="ECO:0000313" key="3">
    <source>
        <dbReference type="Proteomes" id="UP000177870"/>
    </source>
</evidence>
<dbReference type="EMBL" id="CP017599">
    <property type="protein sequence ID" value="AOX01037.1"/>
    <property type="molecule type" value="Genomic_DNA"/>
</dbReference>
<evidence type="ECO:0000313" key="2">
    <source>
        <dbReference type="EMBL" id="AOX01037.1"/>
    </source>
</evidence>
<name>A0A1D8TTU5_9CYAN</name>
<dbReference type="AlphaFoldDB" id="A0A1D8TTU5"/>
<dbReference type="Proteomes" id="UP000177870">
    <property type="component" value="Chromosome"/>
</dbReference>
<keyword evidence="1" id="KW-0812">Transmembrane</keyword>
<gene>
    <name evidence="2" type="ORF">BJP34_17735</name>
</gene>
<evidence type="ECO:0000256" key="1">
    <source>
        <dbReference type="SAM" id="Phobius"/>
    </source>
</evidence>
<proteinExistence type="predicted"/>
<sequence>MIPFALTFAAVFSLEIGLISVLTVMPQLGKLGKTISESFTQAPGLDVILSVIVWIPWLISGLLVGWVGVLAALVGQLLALQLWIVGHELVHSEAVKGPRIVSYLNQRFGWWRNHLALWVTAVSVPVFFLIRLAEVALYPFLIWLLGFPSYKHSEWVNVSRQKFEGLVGHDLIWCLYCDWMTGVYSLGAEMLRNVESFWCPIRFYNDKKCENCRLDFPDIDGGWVAKDGTMGDVVQTIEDNMPSDRQWTWFGHPDRGNRE</sequence>
<dbReference type="KEGG" id="mpro:BJP34_17735"/>
<accession>A0A1D8TTU5</accession>
<feature type="transmembrane region" description="Helical" evidence="1">
    <location>
        <begin position="6"/>
        <end position="26"/>
    </location>
</feature>
<keyword evidence="1" id="KW-1133">Transmembrane helix</keyword>
<reference evidence="3" key="1">
    <citation type="submission" date="2016-10" db="EMBL/GenBank/DDBJ databases">
        <title>Comparative genomics uncovers the prolific and rare metabolic potential of the cyanobacterial genus Moorea.</title>
        <authorList>
            <person name="Leao T."/>
            <person name="Castelao G."/>
            <person name="Korobeynikov A."/>
            <person name="Monroe E.A."/>
            <person name="Podell S."/>
            <person name="Glukhov E."/>
            <person name="Allen E."/>
            <person name="Gerwick W.H."/>
            <person name="Gerwick L."/>
        </authorList>
    </citation>
    <scope>NUCLEOTIDE SEQUENCE [LARGE SCALE GENOMIC DNA]</scope>
    <source>
        <strain evidence="3">PAL-8-15-08-1</strain>
    </source>
</reference>
<dbReference type="OrthoDB" id="422717at2"/>
<protein>
    <submittedName>
        <fullName evidence="2">Uncharacterized protein</fullName>
    </submittedName>
</protein>
<feature type="transmembrane region" description="Helical" evidence="1">
    <location>
        <begin position="47"/>
        <end position="74"/>
    </location>
</feature>
<organism evidence="2 3">
    <name type="scientific">Moorena producens PAL-8-15-08-1</name>
    <dbReference type="NCBI Taxonomy" id="1458985"/>
    <lineage>
        <taxon>Bacteria</taxon>
        <taxon>Bacillati</taxon>
        <taxon>Cyanobacteriota</taxon>
        <taxon>Cyanophyceae</taxon>
        <taxon>Coleofasciculales</taxon>
        <taxon>Coleofasciculaceae</taxon>
        <taxon>Moorena</taxon>
    </lineage>
</organism>
<feature type="transmembrane region" description="Helical" evidence="1">
    <location>
        <begin position="115"/>
        <end position="145"/>
    </location>
</feature>